<dbReference type="Proteomes" id="UP001482620">
    <property type="component" value="Unassembled WGS sequence"/>
</dbReference>
<reference evidence="2 3" key="1">
    <citation type="submission" date="2021-06" db="EMBL/GenBank/DDBJ databases">
        <authorList>
            <person name="Palmer J.M."/>
        </authorList>
    </citation>
    <scope>NUCLEOTIDE SEQUENCE [LARGE SCALE GENOMIC DNA]</scope>
    <source>
        <strain evidence="3">if_2019</strain>
        <tissue evidence="2">Muscle</tissue>
    </source>
</reference>
<sequence length="70" mass="7381">MYGSQTQIQPKPNIRGGQGELLTEQRSLTEERAGAAFTAGSAKSQEVTEAEEDGGPKWCSAARTLPTGLS</sequence>
<comment type="caution">
    <text evidence="2">The sequence shown here is derived from an EMBL/GenBank/DDBJ whole genome shotgun (WGS) entry which is preliminary data.</text>
</comment>
<accession>A0ABV0TLE2</accession>
<feature type="region of interest" description="Disordered" evidence="1">
    <location>
        <begin position="35"/>
        <end position="70"/>
    </location>
</feature>
<evidence type="ECO:0000313" key="2">
    <source>
        <dbReference type="EMBL" id="MEQ2233732.1"/>
    </source>
</evidence>
<evidence type="ECO:0000256" key="1">
    <source>
        <dbReference type="SAM" id="MobiDB-lite"/>
    </source>
</evidence>
<protein>
    <submittedName>
        <fullName evidence="2">Uncharacterized protein</fullName>
    </submittedName>
</protein>
<name>A0ABV0TLE2_9TELE</name>
<gene>
    <name evidence="2" type="ORF">ILYODFUR_024787</name>
</gene>
<evidence type="ECO:0000313" key="3">
    <source>
        <dbReference type="Proteomes" id="UP001482620"/>
    </source>
</evidence>
<organism evidence="2 3">
    <name type="scientific">Ilyodon furcidens</name>
    <name type="common">goldbreast splitfin</name>
    <dbReference type="NCBI Taxonomy" id="33524"/>
    <lineage>
        <taxon>Eukaryota</taxon>
        <taxon>Metazoa</taxon>
        <taxon>Chordata</taxon>
        <taxon>Craniata</taxon>
        <taxon>Vertebrata</taxon>
        <taxon>Euteleostomi</taxon>
        <taxon>Actinopterygii</taxon>
        <taxon>Neopterygii</taxon>
        <taxon>Teleostei</taxon>
        <taxon>Neoteleostei</taxon>
        <taxon>Acanthomorphata</taxon>
        <taxon>Ovalentaria</taxon>
        <taxon>Atherinomorphae</taxon>
        <taxon>Cyprinodontiformes</taxon>
        <taxon>Goodeidae</taxon>
        <taxon>Ilyodon</taxon>
    </lineage>
</organism>
<keyword evidence="3" id="KW-1185">Reference proteome</keyword>
<proteinExistence type="predicted"/>
<dbReference type="EMBL" id="JAHRIQ010037727">
    <property type="protein sequence ID" value="MEQ2233732.1"/>
    <property type="molecule type" value="Genomic_DNA"/>
</dbReference>